<evidence type="ECO:0000313" key="5">
    <source>
        <dbReference type="EMBL" id="KTD56901.1"/>
    </source>
</evidence>
<organism evidence="5 6">
    <name type="scientific">Legionella sainthelensi</name>
    <dbReference type="NCBI Taxonomy" id="28087"/>
    <lineage>
        <taxon>Bacteria</taxon>
        <taxon>Pseudomonadati</taxon>
        <taxon>Pseudomonadota</taxon>
        <taxon>Gammaproteobacteria</taxon>
        <taxon>Legionellales</taxon>
        <taxon>Legionellaceae</taxon>
        <taxon>Legionella</taxon>
    </lineage>
</organism>
<feature type="domain" description="FAD-binding" evidence="4">
    <location>
        <begin position="7"/>
        <end position="341"/>
    </location>
</feature>
<dbReference type="Gene3D" id="3.50.50.60">
    <property type="entry name" value="FAD/NAD(P)-binding domain"/>
    <property type="match status" value="1"/>
</dbReference>
<dbReference type="AlphaFoldDB" id="A0A0W0YJ33"/>
<protein>
    <submittedName>
        <fullName evidence="5">FAD dependent oxidoreductase</fullName>
        <ecNumber evidence="5">1.14.13.50</ecNumber>
    </submittedName>
</protein>
<dbReference type="Proteomes" id="UP000054621">
    <property type="component" value="Unassembled WGS sequence"/>
</dbReference>
<dbReference type="PRINTS" id="PR00420">
    <property type="entry name" value="RNGMNOXGNASE"/>
</dbReference>
<dbReference type="eggNOG" id="COG0654">
    <property type="taxonomic scope" value="Bacteria"/>
</dbReference>
<dbReference type="Pfam" id="PF01494">
    <property type="entry name" value="FAD_binding_3"/>
    <property type="match status" value="1"/>
</dbReference>
<dbReference type="PATRIC" id="fig|28087.4.peg.2012"/>
<dbReference type="Gene3D" id="3.30.70.2450">
    <property type="match status" value="1"/>
</dbReference>
<dbReference type="PANTHER" id="PTHR43004">
    <property type="entry name" value="TRK SYSTEM POTASSIUM UPTAKE PROTEIN"/>
    <property type="match status" value="1"/>
</dbReference>
<dbReference type="GO" id="GO:0071949">
    <property type="term" value="F:FAD binding"/>
    <property type="evidence" value="ECO:0007669"/>
    <property type="project" value="InterPro"/>
</dbReference>
<evidence type="ECO:0000256" key="3">
    <source>
        <dbReference type="ARBA" id="ARBA00022827"/>
    </source>
</evidence>
<comment type="caution">
    <text evidence="5">The sequence shown here is derived from an EMBL/GenBank/DDBJ whole genome shotgun (WGS) entry which is preliminary data.</text>
</comment>
<comment type="cofactor">
    <cofactor evidence="1">
        <name>FAD</name>
        <dbReference type="ChEBI" id="CHEBI:57692"/>
    </cofactor>
</comment>
<sequence>MSDQLFDVLIVGAGPVGLFCANELTRQGLSCRIIDKKAQLSDKSKALALHIRTLDLLSDCGFLSEIFDKGLKVDGVLFKSKGKELIDATFANLDADHHFLIDLPQDKTERIFYKGLIDKGLNVEWQTELTAIEETSNHIVSTLKRANGQSETIQSSWVIACDGSHSTLRKLVHAEFIGASIPQTWWLADLMIDWELPENKLILYVSDKGPLACFPMGEKRYRVVMTAPEKIMHEAPSMEDIDKAFKVRCSDKAILSNPLWISSFGIDHKQIQKYRYGRVFFAGDAAHVHSPMGGQGLNTGLQDIYNLSWKLALVHKGFAKDYLLDSYHSERHPIAATVLKKTGLMTYMIMIKNPMLIYLRNFIMHIATSFDFIKNAILYDLAELSVSYSNSPIVKALGKKTNFKVGEFLNNFSLIDAKTKEKNELHQITQGTMHHLLLFTGMTGNQLTFLIEIAKVFEQRFDGLIKAHIIVSQSETLVSSDDISLFIDDNQKMHRHFSINQSIAVLIRPDKYLGLTQEPVDKDELLHYMENSYFK</sequence>
<evidence type="ECO:0000256" key="2">
    <source>
        <dbReference type="ARBA" id="ARBA00022630"/>
    </source>
</evidence>
<dbReference type="GO" id="GO:0018677">
    <property type="term" value="F:pentachlorophenol monooxygenase activity"/>
    <property type="evidence" value="ECO:0007669"/>
    <property type="project" value="UniProtKB-EC"/>
</dbReference>
<evidence type="ECO:0000313" key="6">
    <source>
        <dbReference type="Proteomes" id="UP000054621"/>
    </source>
</evidence>
<keyword evidence="3" id="KW-0274">FAD</keyword>
<evidence type="ECO:0000259" key="4">
    <source>
        <dbReference type="Pfam" id="PF01494"/>
    </source>
</evidence>
<dbReference type="PANTHER" id="PTHR43004:SF19">
    <property type="entry name" value="BINDING MONOOXYGENASE, PUTATIVE (JCVI)-RELATED"/>
    <property type="match status" value="1"/>
</dbReference>
<dbReference type="EC" id="1.14.13.50" evidence="5"/>
<dbReference type="RefSeq" id="WP_027271346.1">
    <property type="nucleotide sequence ID" value="NZ_CAAAJE010000016.1"/>
</dbReference>
<reference evidence="5 6" key="1">
    <citation type="submission" date="2015-11" db="EMBL/GenBank/DDBJ databases">
        <title>Genomic analysis of 38 Legionella species identifies large and diverse effector repertoires.</title>
        <authorList>
            <person name="Burstein D."/>
            <person name="Amaro F."/>
            <person name="Zusman T."/>
            <person name="Lifshitz Z."/>
            <person name="Cohen O."/>
            <person name="Gilbert J.A."/>
            <person name="Pupko T."/>
            <person name="Shuman H.A."/>
            <person name="Segal G."/>
        </authorList>
    </citation>
    <scope>NUCLEOTIDE SEQUENCE [LARGE SCALE GENOMIC DNA]</scope>
    <source>
        <strain evidence="5 6">Mt.St.Helens-4</strain>
    </source>
</reference>
<dbReference type="InterPro" id="IPR002938">
    <property type="entry name" value="FAD-bd"/>
</dbReference>
<name>A0A0W0YJ33_9GAMM</name>
<evidence type="ECO:0000256" key="1">
    <source>
        <dbReference type="ARBA" id="ARBA00001974"/>
    </source>
</evidence>
<gene>
    <name evidence="5" type="ORF">Lsai_1878</name>
</gene>
<dbReference type="OrthoDB" id="8672648at2"/>
<accession>A0A0W0YJ33</accession>
<keyword evidence="5" id="KW-0560">Oxidoreductase</keyword>
<dbReference type="SUPFAM" id="SSF51905">
    <property type="entry name" value="FAD/NAD(P)-binding domain"/>
    <property type="match status" value="1"/>
</dbReference>
<dbReference type="InterPro" id="IPR036188">
    <property type="entry name" value="FAD/NAD-bd_sf"/>
</dbReference>
<dbReference type="InterPro" id="IPR050641">
    <property type="entry name" value="RIFMO-like"/>
</dbReference>
<keyword evidence="2" id="KW-0285">Flavoprotein</keyword>
<proteinExistence type="predicted"/>
<dbReference type="EMBL" id="LNYV01000029">
    <property type="protein sequence ID" value="KTD56901.1"/>
    <property type="molecule type" value="Genomic_DNA"/>
</dbReference>
<dbReference type="STRING" id="28087.Lsai_1878"/>